<sequence length="57" mass="6580">MATMQEFETEVMVDERVLNFNGPDDDDDIFEDDDEFGLDDIDSIGGFDDFDDDDDDF</sequence>
<proteinExistence type="predicted"/>
<dbReference type="RefSeq" id="WP_164527216.1">
    <property type="nucleotide sequence ID" value="NZ_CP049246.1"/>
</dbReference>
<reference evidence="2" key="1">
    <citation type="submission" date="2016-10" db="EMBL/GenBank/DDBJ databases">
        <authorList>
            <person name="Varghese N."/>
            <person name="Submissions S."/>
        </authorList>
    </citation>
    <scope>NUCLEOTIDE SEQUENCE [LARGE SCALE GENOMIC DNA]</scope>
    <source>
        <strain evidence="2">DSM 22361</strain>
    </source>
</reference>
<protein>
    <submittedName>
        <fullName evidence="1">Uncharacterized protein</fullName>
    </submittedName>
</protein>
<dbReference type="EMBL" id="FNUT01000002">
    <property type="protein sequence ID" value="SEF74725.1"/>
    <property type="molecule type" value="Genomic_DNA"/>
</dbReference>
<evidence type="ECO:0000313" key="1">
    <source>
        <dbReference type="EMBL" id="SEF74725.1"/>
    </source>
</evidence>
<evidence type="ECO:0000313" key="2">
    <source>
        <dbReference type="Proteomes" id="UP000236731"/>
    </source>
</evidence>
<dbReference type="Proteomes" id="UP000236731">
    <property type="component" value="Unassembled WGS sequence"/>
</dbReference>
<organism evidence="1 2">
    <name type="scientific">Sphingobacterium lactis</name>
    <dbReference type="NCBI Taxonomy" id="797291"/>
    <lineage>
        <taxon>Bacteria</taxon>
        <taxon>Pseudomonadati</taxon>
        <taxon>Bacteroidota</taxon>
        <taxon>Sphingobacteriia</taxon>
        <taxon>Sphingobacteriales</taxon>
        <taxon>Sphingobacteriaceae</taxon>
        <taxon>Sphingobacterium</taxon>
    </lineage>
</organism>
<name>A0A1H5UI38_9SPHI</name>
<gene>
    <name evidence="1" type="ORF">SAMN05421877_102307</name>
</gene>
<accession>A0A1H5UI38</accession>
<dbReference type="AlphaFoldDB" id="A0A1H5UI38"/>
<keyword evidence="2" id="KW-1185">Reference proteome</keyword>